<organism evidence="1 2">
    <name type="scientific">Taxus chinensis</name>
    <name type="common">Chinese yew</name>
    <name type="synonym">Taxus wallichiana var. chinensis</name>
    <dbReference type="NCBI Taxonomy" id="29808"/>
    <lineage>
        <taxon>Eukaryota</taxon>
        <taxon>Viridiplantae</taxon>
        <taxon>Streptophyta</taxon>
        <taxon>Embryophyta</taxon>
        <taxon>Tracheophyta</taxon>
        <taxon>Spermatophyta</taxon>
        <taxon>Pinopsida</taxon>
        <taxon>Pinidae</taxon>
        <taxon>Conifers II</taxon>
        <taxon>Cupressales</taxon>
        <taxon>Taxaceae</taxon>
        <taxon>Taxus</taxon>
    </lineage>
</organism>
<dbReference type="Proteomes" id="UP000824469">
    <property type="component" value="Unassembled WGS sequence"/>
</dbReference>
<comment type="caution">
    <text evidence="1">The sequence shown here is derived from an EMBL/GenBank/DDBJ whole genome shotgun (WGS) entry which is preliminary data.</text>
</comment>
<name>A0AA38F7Y8_TAXCH</name>
<protein>
    <recommendedName>
        <fullName evidence="3">Protein kinase domain-containing protein</fullName>
    </recommendedName>
</protein>
<evidence type="ECO:0000313" key="2">
    <source>
        <dbReference type="Proteomes" id="UP000824469"/>
    </source>
</evidence>
<dbReference type="InterPro" id="IPR011009">
    <property type="entry name" value="Kinase-like_dom_sf"/>
</dbReference>
<feature type="non-terminal residue" evidence="1">
    <location>
        <position position="60"/>
    </location>
</feature>
<dbReference type="Gene3D" id="1.10.510.10">
    <property type="entry name" value="Transferase(Phosphotransferase) domain 1"/>
    <property type="match status" value="1"/>
</dbReference>
<dbReference type="SUPFAM" id="SSF56112">
    <property type="entry name" value="Protein kinase-like (PK-like)"/>
    <property type="match status" value="1"/>
</dbReference>
<keyword evidence="2" id="KW-1185">Reference proteome</keyword>
<reference evidence="1 2" key="1">
    <citation type="journal article" date="2021" name="Nat. Plants">
        <title>The Taxus genome provides insights into paclitaxel biosynthesis.</title>
        <authorList>
            <person name="Xiong X."/>
            <person name="Gou J."/>
            <person name="Liao Q."/>
            <person name="Li Y."/>
            <person name="Zhou Q."/>
            <person name="Bi G."/>
            <person name="Li C."/>
            <person name="Du R."/>
            <person name="Wang X."/>
            <person name="Sun T."/>
            <person name="Guo L."/>
            <person name="Liang H."/>
            <person name="Lu P."/>
            <person name="Wu Y."/>
            <person name="Zhang Z."/>
            <person name="Ro D.K."/>
            <person name="Shang Y."/>
            <person name="Huang S."/>
            <person name="Yan J."/>
        </authorList>
    </citation>
    <scope>NUCLEOTIDE SEQUENCE [LARGE SCALE GENOMIC DNA]</scope>
    <source>
        <strain evidence="1">Ta-2019</strain>
    </source>
</reference>
<dbReference type="EMBL" id="JAHRHJ020003289">
    <property type="protein sequence ID" value="KAH9292045.1"/>
    <property type="molecule type" value="Genomic_DNA"/>
</dbReference>
<sequence>LPVLCVFGLDKHLPRLLKPSNVLMDETMTAHVSDFEIARLVMPADGASSSTSRPKGTLLQ</sequence>
<dbReference type="AlphaFoldDB" id="A0AA38F7Y8"/>
<gene>
    <name evidence="1" type="ORF">KI387_042771</name>
</gene>
<feature type="non-terminal residue" evidence="1">
    <location>
        <position position="1"/>
    </location>
</feature>
<accession>A0AA38F7Y8</accession>
<proteinExistence type="predicted"/>
<evidence type="ECO:0008006" key="3">
    <source>
        <dbReference type="Google" id="ProtNLM"/>
    </source>
</evidence>
<evidence type="ECO:0000313" key="1">
    <source>
        <dbReference type="EMBL" id="KAH9292045.1"/>
    </source>
</evidence>